<dbReference type="HOGENOM" id="CLU_000445_11_4_5"/>
<dbReference type="SMART" id="SM00086">
    <property type="entry name" value="PAC"/>
    <property type="match status" value="1"/>
</dbReference>
<dbReference type="PANTHER" id="PTHR44757">
    <property type="entry name" value="DIGUANYLATE CYCLASE DGCP"/>
    <property type="match status" value="1"/>
</dbReference>
<keyword evidence="4" id="KW-1185">Reference proteome</keyword>
<dbReference type="InterPro" id="IPR001610">
    <property type="entry name" value="PAC"/>
</dbReference>
<dbReference type="InterPro" id="IPR035965">
    <property type="entry name" value="PAS-like_dom_sf"/>
</dbReference>
<dbReference type="Pfam" id="PF00990">
    <property type="entry name" value="GGDEF"/>
    <property type="match status" value="1"/>
</dbReference>
<evidence type="ECO:0000313" key="3">
    <source>
        <dbReference type="EMBL" id="EGD60712.1"/>
    </source>
</evidence>
<dbReference type="PANTHER" id="PTHR44757:SF2">
    <property type="entry name" value="BIOFILM ARCHITECTURE MAINTENANCE PROTEIN MBAA"/>
    <property type="match status" value="1"/>
</dbReference>
<dbReference type="InterPro" id="IPR000160">
    <property type="entry name" value="GGDEF_dom"/>
</dbReference>
<dbReference type="AlphaFoldDB" id="F1Z3W4"/>
<dbReference type="InterPro" id="IPR052155">
    <property type="entry name" value="Biofilm_reg_signaling"/>
</dbReference>
<dbReference type="SMART" id="SM00091">
    <property type="entry name" value="PAS"/>
    <property type="match status" value="1"/>
</dbReference>
<dbReference type="eggNOG" id="COG5001">
    <property type="taxonomic scope" value="Bacteria"/>
</dbReference>
<organism evidence="3 4">
    <name type="scientific">Novosphingobium nitrogenifigens DSM 19370</name>
    <dbReference type="NCBI Taxonomy" id="983920"/>
    <lineage>
        <taxon>Bacteria</taxon>
        <taxon>Pseudomonadati</taxon>
        <taxon>Pseudomonadota</taxon>
        <taxon>Alphaproteobacteria</taxon>
        <taxon>Sphingomonadales</taxon>
        <taxon>Sphingomonadaceae</taxon>
        <taxon>Novosphingobium</taxon>
    </lineage>
</organism>
<evidence type="ECO:0000313" key="4">
    <source>
        <dbReference type="Proteomes" id="UP000004728"/>
    </source>
</evidence>
<dbReference type="Gene3D" id="3.30.450.20">
    <property type="entry name" value="PAS domain"/>
    <property type="match status" value="1"/>
</dbReference>
<dbReference type="SUPFAM" id="SSF55073">
    <property type="entry name" value="Nucleotide cyclase"/>
    <property type="match status" value="1"/>
</dbReference>
<evidence type="ECO:0000259" key="2">
    <source>
        <dbReference type="PROSITE" id="PS50887"/>
    </source>
</evidence>
<accession>F1Z3W4</accession>
<dbReference type="CDD" id="cd00130">
    <property type="entry name" value="PAS"/>
    <property type="match status" value="1"/>
</dbReference>
<comment type="caution">
    <text evidence="3">The sequence shown here is derived from an EMBL/GenBank/DDBJ whole genome shotgun (WGS) entry which is preliminary data.</text>
</comment>
<dbReference type="RefSeq" id="WP_008068668.1">
    <property type="nucleotide sequence ID" value="NZ_AQWK01000010.1"/>
</dbReference>
<dbReference type="SMART" id="SM00267">
    <property type="entry name" value="GGDEF"/>
    <property type="match status" value="1"/>
</dbReference>
<gene>
    <name evidence="3" type="ORF">Y88_1793</name>
</gene>
<name>F1Z3W4_9SPHN</name>
<dbReference type="SUPFAM" id="SSF55785">
    <property type="entry name" value="PYP-like sensor domain (PAS domain)"/>
    <property type="match status" value="1"/>
</dbReference>
<dbReference type="OrthoDB" id="9812260at2"/>
<feature type="domain" description="GGDEF" evidence="2">
    <location>
        <begin position="265"/>
        <end position="402"/>
    </location>
</feature>
<dbReference type="InterPro" id="IPR013655">
    <property type="entry name" value="PAS_fold_3"/>
</dbReference>
<dbReference type="CDD" id="cd01949">
    <property type="entry name" value="GGDEF"/>
    <property type="match status" value="1"/>
</dbReference>
<dbReference type="Gene3D" id="3.30.70.270">
    <property type="match status" value="1"/>
</dbReference>
<evidence type="ECO:0000259" key="1">
    <source>
        <dbReference type="PROSITE" id="PS50112"/>
    </source>
</evidence>
<dbReference type="PROSITE" id="PS50887">
    <property type="entry name" value="GGDEF"/>
    <property type="match status" value="1"/>
</dbReference>
<protein>
    <submittedName>
        <fullName evidence="3">Diguanylate cyclase</fullName>
    </submittedName>
</protein>
<dbReference type="InterPro" id="IPR000014">
    <property type="entry name" value="PAS"/>
</dbReference>
<dbReference type="Pfam" id="PF08447">
    <property type="entry name" value="PAS_3"/>
    <property type="match status" value="1"/>
</dbReference>
<proteinExistence type="predicted"/>
<sequence>MQYYLERIPEDFDGLAFDPLCRMACAMPGIAGVEITVEGASRRWSHACGGVQRHLVGQIAFGPDDIGTLALLDESPREASEDERIGWEPLRTLAHQLLALQLDFQVLSRRQKFYQLLADASTETIVRADLDGVRRYFSPSIRELLGYEPDELIGTRAADITHPDDIAPLAALMKTLREGQMETAVCELRQQHKNGSWVWIEASLRLTRNRNTGEPDGYVVSVRSIDRRKAYEARLERLAGSDELTGLPNRALFRRLLDERLTSETRFALLYMDLDGFKQVNDQLGHHTGDMVLRALGVRLASHLRTEDVVARLGGDEFTALIDMHSKGDTQGKNIAALCERLIAAAATPFSTPDGEITVGLSIGIATSLGNIRDADMLLFRADRALYEAKNAGKNTYRFADPAG</sequence>
<dbReference type="STRING" id="983920.Y88_1793"/>
<feature type="domain" description="PAS" evidence="1">
    <location>
        <begin position="110"/>
        <end position="180"/>
    </location>
</feature>
<dbReference type="EMBL" id="AEWJ01000013">
    <property type="protein sequence ID" value="EGD60712.1"/>
    <property type="molecule type" value="Genomic_DNA"/>
</dbReference>
<dbReference type="NCBIfam" id="TIGR00254">
    <property type="entry name" value="GGDEF"/>
    <property type="match status" value="1"/>
</dbReference>
<dbReference type="PROSITE" id="PS50112">
    <property type="entry name" value="PAS"/>
    <property type="match status" value="1"/>
</dbReference>
<dbReference type="Proteomes" id="UP000004728">
    <property type="component" value="Unassembled WGS sequence"/>
</dbReference>
<dbReference type="InterPro" id="IPR043128">
    <property type="entry name" value="Rev_trsase/Diguanyl_cyclase"/>
</dbReference>
<dbReference type="NCBIfam" id="TIGR00229">
    <property type="entry name" value="sensory_box"/>
    <property type="match status" value="1"/>
</dbReference>
<dbReference type="InterPro" id="IPR029787">
    <property type="entry name" value="Nucleotide_cyclase"/>
</dbReference>
<reference evidence="3 4" key="1">
    <citation type="journal article" date="2012" name="J. Bacteriol.">
        <title>Draft Genome Sequence of Novosphingobium nitrogenifigens Y88T.</title>
        <authorList>
            <person name="Strabala T.J."/>
            <person name="Macdonald L."/>
            <person name="Liu V."/>
            <person name="Smit A.M."/>
        </authorList>
    </citation>
    <scope>NUCLEOTIDE SEQUENCE [LARGE SCALE GENOMIC DNA]</scope>
    <source>
        <strain evidence="3 4">DSM 19370</strain>
    </source>
</reference>
<dbReference type="InParanoid" id="F1Z3W4"/>